<dbReference type="AlphaFoldDB" id="J3L2J4"/>
<evidence type="ECO:0000313" key="3">
    <source>
        <dbReference type="Proteomes" id="UP000006038"/>
    </source>
</evidence>
<keyword evidence="3" id="KW-1185">Reference proteome</keyword>
<evidence type="ECO:0000256" key="1">
    <source>
        <dbReference type="SAM" id="MobiDB-lite"/>
    </source>
</evidence>
<reference evidence="2" key="2">
    <citation type="submission" date="2013-04" db="UniProtKB">
        <authorList>
            <consortium name="EnsemblPlants"/>
        </authorList>
    </citation>
    <scope>IDENTIFICATION</scope>
</reference>
<organism evidence="2">
    <name type="scientific">Oryza brachyantha</name>
    <name type="common">malo sina</name>
    <dbReference type="NCBI Taxonomy" id="4533"/>
    <lineage>
        <taxon>Eukaryota</taxon>
        <taxon>Viridiplantae</taxon>
        <taxon>Streptophyta</taxon>
        <taxon>Embryophyta</taxon>
        <taxon>Tracheophyta</taxon>
        <taxon>Spermatophyta</taxon>
        <taxon>Magnoliopsida</taxon>
        <taxon>Liliopsida</taxon>
        <taxon>Poales</taxon>
        <taxon>Poaceae</taxon>
        <taxon>BOP clade</taxon>
        <taxon>Oryzoideae</taxon>
        <taxon>Oryzeae</taxon>
        <taxon>Oryzinae</taxon>
        <taxon>Oryza</taxon>
    </lineage>
</organism>
<name>J3L2J4_ORYBR</name>
<accession>J3L2J4</accession>
<reference evidence="2" key="1">
    <citation type="journal article" date="2013" name="Nat. Commun.">
        <title>Whole-genome sequencing of Oryza brachyantha reveals mechanisms underlying Oryza genome evolution.</title>
        <authorList>
            <person name="Chen J."/>
            <person name="Huang Q."/>
            <person name="Gao D."/>
            <person name="Wang J."/>
            <person name="Lang Y."/>
            <person name="Liu T."/>
            <person name="Li B."/>
            <person name="Bai Z."/>
            <person name="Luis Goicoechea J."/>
            <person name="Liang C."/>
            <person name="Chen C."/>
            <person name="Zhang W."/>
            <person name="Sun S."/>
            <person name="Liao Y."/>
            <person name="Zhang X."/>
            <person name="Yang L."/>
            <person name="Song C."/>
            <person name="Wang M."/>
            <person name="Shi J."/>
            <person name="Liu G."/>
            <person name="Liu J."/>
            <person name="Zhou H."/>
            <person name="Zhou W."/>
            <person name="Yu Q."/>
            <person name="An N."/>
            <person name="Chen Y."/>
            <person name="Cai Q."/>
            <person name="Wang B."/>
            <person name="Liu B."/>
            <person name="Min J."/>
            <person name="Huang Y."/>
            <person name="Wu H."/>
            <person name="Li Z."/>
            <person name="Zhang Y."/>
            <person name="Yin Y."/>
            <person name="Song W."/>
            <person name="Jiang J."/>
            <person name="Jackson S.A."/>
            <person name="Wing R.A."/>
            <person name="Wang J."/>
            <person name="Chen M."/>
        </authorList>
    </citation>
    <scope>NUCLEOTIDE SEQUENCE [LARGE SCALE GENOMIC DNA]</scope>
    <source>
        <strain evidence="2">cv. IRGC 101232</strain>
    </source>
</reference>
<proteinExistence type="predicted"/>
<protein>
    <submittedName>
        <fullName evidence="2">Uncharacterized protein</fullName>
    </submittedName>
</protein>
<dbReference type="HOGENOM" id="CLU_1985002_0_0_1"/>
<dbReference type="Proteomes" id="UP000006038">
    <property type="component" value="Chromosome 1"/>
</dbReference>
<evidence type="ECO:0000313" key="2">
    <source>
        <dbReference type="EnsemblPlants" id="OB01G34500.1"/>
    </source>
</evidence>
<dbReference type="Gramene" id="OB01G34500.1">
    <property type="protein sequence ID" value="OB01G34500.1"/>
    <property type="gene ID" value="OB01G34500"/>
</dbReference>
<dbReference type="EnsemblPlants" id="OB01G34500.1">
    <property type="protein sequence ID" value="OB01G34500.1"/>
    <property type="gene ID" value="OB01G34500"/>
</dbReference>
<feature type="region of interest" description="Disordered" evidence="1">
    <location>
        <begin position="104"/>
        <end position="126"/>
    </location>
</feature>
<sequence>MAVQRPKTAFESNATTISKYGNATGTGDRPPATKPGKIPRDHHARGSVSCSLEPSPSRGGKTEETTTRGRGGIALSVDTGMRKAPRRREGDRLYIPGASQIGAAVRAGGRSAKKPERRVNATDGGE</sequence>
<feature type="region of interest" description="Disordered" evidence="1">
    <location>
        <begin position="1"/>
        <end position="91"/>
    </location>
</feature>
<feature type="compositionally biased region" description="Polar residues" evidence="1">
    <location>
        <begin position="10"/>
        <end position="25"/>
    </location>
</feature>